<dbReference type="NCBIfam" id="TIGR01430">
    <property type="entry name" value="aden_deam"/>
    <property type="match status" value="1"/>
</dbReference>
<sequence>MEIPKKGLIDLHVHLDGSLSFDMARELAKMQGMEIKSEEALKRLMVVPSDCQDLNDYLTKFDYSLELLQTEKAITYSVCELLKIQKAQGLTYSEIRFAPQLHIRKGLRQEQVVAAAVRGLQGFSSSLILCCMRGADNQALNLETVEVAREYLGKGVVALDLAGAETLFPTKKFESIFREAGRKGIPFTIHAGEADGPESIWAALEFGASRIGHGIRCLEDRTLVRRLEKDKIPLELCPTSNINTKVFKNITDYPILKILDEGIKVTINTDNMTVSNTTVRRELQLLADTFHLSEIEIGHLIKNAEESMFENKK</sequence>
<feature type="domain" description="Adenosine deaminase" evidence="7">
    <location>
        <begin position="9"/>
        <end position="309"/>
    </location>
</feature>
<organism evidence="8 9">
    <name type="scientific">Frisingicoccus caecimuris</name>
    <dbReference type="NCBI Taxonomy" id="1796636"/>
    <lineage>
        <taxon>Bacteria</taxon>
        <taxon>Bacillati</taxon>
        <taxon>Bacillota</taxon>
        <taxon>Clostridia</taxon>
        <taxon>Lachnospirales</taxon>
        <taxon>Lachnospiraceae</taxon>
        <taxon>Frisingicoccus</taxon>
    </lineage>
</organism>
<evidence type="ECO:0000256" key="1">
    <source>
        <dbReference type="ARBA" id="ARBA00001947"/>
    </source>
</evidence>
<comment type="similarity">
    <text evidence="2">Belongs to the metallo-dependent hydrolases superfamily. Adenosine and AMP deaminases family.</text>
</comment>
<evidence type="ECO:0000256" key="2">
    <source>
        <dbReference type="ARBA" id="ARBA00006676"/>
    </source>
</evidence>
<dbReference type="AlphaFoldDB" id="A0A4R2LFW9"/>
<keyword evidence="9" id="KW-1185">Reference proteome</keyword>
<dbReference type="Gene3D" id="3.20.20.140">
    <property type="entry name" value="Metal-dependent hydrolases"/>
    <property type="match status" value="1"/>
</dbReference>
<dbReference type="OrthoDB" id="9779574at2"/>
<dbReference type="PANTHER" id="PTHR11409">
    <property type="entry name" value="ADENOSINE DEAMINASE"/>
    <property type="match status" value="1"/>
</dbReference>
<dbReference type="GO" id="GO:0005829">
    <property type="term" value="C:cytosol"/>
    <property type="evidence" value="ECO:0007669"/>
    <property type="project" value="TreeGrafter"/>
</dbReference>
<dbReference type="PANTHER" id="PTHR11409:SF43">
    <property type="entry name" value="ADENOSINE DEAMINASE"/>
    <property type="match status" value="1"/>
</dbReference>
<evidence type="ECO:0000259" key="7">
    <source>
        <dbReference type="Pfam" id="PF00962"/>
    </source>
</evidence>
<comment type="cofactor">
    <cofactor evidence="1">
        <name>Zn(2+)</name>
        <dbReference type="ChEBI" id="CHEBI:29105"/>
    </cofactor>
</comment>
<dbReference type="GO" id="GO:0009897">
    <property type="term" value="C:external side of plasma membrane"/>
    <property type="evidence" value="ECO:0007669"/>
    <property type="project" value="TreeGrafter"/>
</dbReference>
<gene>
    <name evidence="8" type="ORF">EV212_105121</name>
</gene>
<keyword evidence="6" id="KW-0862">Zinc</keyword>
<protein>
    <recommendedName>
        <fullName evidence="3">adenosine deaminase</fullName>
        <ecNumber evidence="3">3.5.4.4</ecNumber>
    </recommendedName>
</protein>
<dbReference type="GO" id="GO:0006154">
    <property type="term" value="P:adenosine catabolic process"/>
    <property type="evidence" value="ECO:0007669"/>
    <property type="project" value="TreeGrafter"/>
</dbReference>
<dbReference type="SUPFAM" id="SSF51556">
    <property type="entry name" value="Metallo-dependent hydrolases"/>
    <property type="match status" value="1"/>
</dbReference>
<dbReference type="InterPro" id="IPR001365">
    <property type="entry name" value="A_deaminase_dom"/>
</dbReference>
<evidence type="ECO:0000313" key="8">
    <source>
        <dbReference type="EMBL" id="TCO84854.1"/>
    </source>
</evidence>
<keyword evidence="4" id="KW-0479">Metal-binding</keyword>
<proteinExistence type="inferred from homology"/>
<dbReference type="EC" id="3.5.4.4" evidence="3"/>
<evidence type="ECO:0000256" key="6">
    <source>
        <dbReference type="ARBA" id="ARBA00022833"/>
    </source>
</evidence>
<dbReference type="Pfam" id="PF00962">
    <property type="entry name" value="A_deaminase"/>
    <property type="match status" value="1"/>
</dbReference>
<accession>A0A4R2LFW9</accession>
<evidence type="ECO:0000256" key="3">
    <source>
        <dbReference type="ARBA" id="ARBA00012784"/>
    </source>
</evidence>
<evidence type="ECO:0000313" key="9">
    <source>
        <dbReference type="Proteomes" id="UP000295711"/>
    </source>
</evidence>
<keyword evidence="5" id="KW-0378">Hydrolase</keyword>
<dbReference type="InterPro" id="IPR032466">
    <property type="entry name" value="Metal_Hydrolase"/>
</dbReference>
<evidence type="ECO:0000256" key="4">
    <source>
        <dbReference type="ARBA" id="ARBA00022723"/>
    </source>
</evidence>
<dbReference type="GO" id="GO:0004000">
    <property type="term" value="F:adenosine deaminase activity"/>
    <property type="evidence" value="ECO:0007669"/>
    <property type="project" value="TreeGrafter"/>
</dbReference>
<dbReference type="GO" id="GO:0043103">
    <property type="term" value="P:hypoxanthine salvage"/>
    <property type="evidence" value="ECO:0007669"/>
    <property type="project" value="TreeGrafter"/>
</dbReference>
<dbReference type="GO" id="GO:0046103">
    <property type="term" value="P:inosine biosynthetic process"/>
    <property type="evidence" value="ECO:0007669"/>
    <property type="project" value="TreeGrafter"/>
</dbReference>
<dbReference type="GO" id="GO:0060169">
    <property type="term" value="P:negative regulation of adenosine receptor signaling pathway"/>
    <property type="evidence" value="ECO:0007669"/>
    <property type="project" value="TreeGrafter"/>
</dbReference>
<dbReference type="EMBL" id="SLXA01000005">
    <property type="protein sequence ID" value="TCO84854.1"/>
    <property type="molecule type" value="Genomic_DNA"/>
</dbReference>
<dbReference type="InterPro" id="IPR006330">
    <property type="entry name" value="Ado/ade_deaminase"/>
</dbReference>
<dbReference type="RefSeq" id="WP_132091017.1">
    <property type="nucleotide sequence ID" value="NZ_JANKAQ010000007.1"/>
</dbReference>
<dbReference type="Proteomes" id="UP000295711">
    <property type="component" value="Unassembled WGS sequence"/>
</dbReference>
<comment type="caution">
    <text evidence="8">The sequence shown here is derived from an EMBL/GenBank/DDBJ whole genome shotgun (WGS) entry which is preliminary data.</text>
</comment>
<reference evidence="8 9" key="1">
    <citation type="submission" date="2019-03" db="EMBL/GenBank/DDBJ databases">
        <title>Genomic Encyclopedia of Type Strains, Phase IV (KMG-IV): sequencing the most valuable type-strain genomes for metagenomic binning, comparative biology and taxonomic classification.</title>
        <authorList>
            <person name="Goeker M."/>
        </authorList>
    </citation>
    <scope>NUCLEOTIDE SEQUENCE [LARGE SCALE GENOMIC DNA]</scope>
    <source>
        <strain evidence="8 9">DSM 28559</strain>
    </source>
</reference>
<evidence type="ECO:0000256" key="5">
    <source>
        <dbReference type="ARBA" id="ARBA00022801"/>
    </source>
</evidence>
<name>A0A4R2LFW9_9FIRM</name>
<dbReference type="GO" id="GO:0046872">
    <property type="term" value="F:metal ion binding"/>
    <property type="evidence" value="ECO:0007669"/>
    <property type="project" value="UniProtKB-KW"/>
</dbReference>